<sequence length="534" mass="58786">MPVSQHRNVDPQSAPSQDPAASPAKPQAPGDQTPDVSEQMQVRLDKRSRILAEGGQAYPVDLTRDHTVPQIKAAYTGPDGELTLEPGEETDEVVTVGGRVVFVRNTGRLCFATIQDGFTETSNGERLQMMLSKAEIGEDGLKAWKADVDLGDFVWVQGRVVRSRRGELSVMASQWRMAAKALRPLPNLHTELSEESRVRRRYADLVVRQESRSMVRTRAAITTAIRTSLHDDGFLEVETPTLQLVHGGAAARPFNTHLNAFDIDMSLRIALELYLKRAMVGGIDRVYEMGRVFRNEGIDSSHSAEFSMLEAYMSWGNQFTIAEVIKKIILTAADAVGIHQIETADGVIDLDGEWTWVKVYPGLSQALGEEVTLDTPVERLREIAAAHDVAVDPGFEAGKIVMELFGALVEPTLLQPTFVCDYPAIAQPLARPHRDDPRMVEAWDLIIGGMERGTGFSELVDPVIQRKVLTEQSLAAAAGDPEAMQLDEDFLEALEFGCPPMGGLGLGVDRLVMLFTNAGIRETILFPLLKPEQH</sequence>
<name>A0A3S4V6H5_9ACTN</name>
<dbReference type="PROSITE" id="PS50862">
    <property type="entry name" value="AA_TRNA_LIGASE_II"/>
    <property type="match status" value="1"/>
</dbReference>
<organism evidence="11 12">
    <name type="scientific">Acidipropionibacterium jensenii</name>
    <dbReference type="NCBI Taxonomy" id="1749"/>
    <lineage>
        <taxon>Bacteria</taxon>
        <taxon>Bacillati</taxon>
        <taxon>Actinomycetota</taxon>
        <taxon>Actinomycetes</taxon>
        <taxon>Propionibacteriales</taxon>
        <taxon>Propionibacteriaceae</taxon>
        <taxon>Acidipropionibacterium</taxon>
    </lineage>
</organism>
<evidence type="ECO:0000313" key="11">
    <source>
        <dbReference type="EMBL" id="VEI03023.1"/>
    </source>
</evidence>
<keyword evidence="4 7" id="KW-0067">ATP-binding</keyword>
<evidence type="ECO:0000256" key="7">
    <source>
        <dbReference type="HAMAP-Rule" id="MF_00252"/>
    </source>
</evidence>
<feature type="region of interest" description="Disordered" evidence="9">
    <location>
        <begin position="1"/>
        <end position="42"/>
    </location>
</feature>
<evidence type="ECO:0000256" key="9">
    <source>
        <dbReference type="SAM" id="MobiDB-lite"/>
    </source>
</evidence>
<keyword evidence="5 7" id="KW-0030">Aminoacyl-tRNA synthetase</keyword>
<dbReference type="CDD" id="cd04322">
    <property type="entry name" value="LysRS_N"/>
    <property type="match status" value="1"/>
</dbReference>
<evidence type="ECO:0000256" key="6">
    <source>
        <dbReference type="ARBA" id="ARBA00048573"/>
    </source>
</evidence>
<dbReference type="Gene3D" id="3.30.930.10">
    <property type="entry name" value="Bira Bifunctional Protein, Domain 2"/>
    <property type="match status" value="1"/>
</dbReference>
<dbReference type="InterPro" id="IPR004364">
    <property type="entry name" value="Aa-tRNA-synt_II"/>
</dbReference>
<evidence type="ECO:0000256" key="2">
    <source>
        <dbReference type="ARBA" id="ARBA00022723"/>
    </source>
</evidence>
<dbReference type="InterPro" id="IPR002313">
    <property type="entry name" value="Lys-tRNA-ligase_II"/>
</dbReference>
<keyword evidence="7" id="KW-0963">Cytoplasm</keyword>
<protein>
    <recommendedName>
        <fullName evidence="7">Lysine--tRNA ligase</fullName>
        <ecNumber evidence="7">6.1.1.6</ecNumber>
    </recommendedName>
    <alternativeName>
        <fullName evidence="7">Lysyl-tRNA synthetase</fullName>
        <shortName evidence="7">LysRS</shortName>
    </alternativeName>
</protein>
<dbReference type="SUPFAM" id="SSF50249">
    <property type="entry name" value="Nucleic acid-binding proteins"/>
    <property type="match status" value="1"/>
</dbReference>
<dbReference type="EC" id="6.1.1.6" evidence="7"/>
<dbReference type="PRINTS" id="PR00982">
    <property type="entry name" value="TRNASYNTHLYS"/>
</dbReference>
<dbReference type="GO" id="GO:0004824">
    <property type="term" value="F:lysine-tRNA ligase activity"/>
    <property type="evidence" value="ECO:0007669"/>
    <property type="project" value="UniProtKB-UniRule"/>
</dbReference>
<evidence type="ECO:0000256" key="5">
    <source>
        <dbReference type="ARBA" id="ARBA00023146"/>
    </source>
</evidence>
<keyword evidence="3 7" id="KW-0547">Nucleotide-binding</keyword>
<comment type="cofactor">
    <cofactor evidence="7 8">
        <name>Mg(2+)</name>
        <dbReference type="ChEBI" id="CHEBI:18420"/>
    </cofactor>
    <text evidence="7 8">Binds 3 Mg(2+) ions per subunit.</text>
</comment>
<accession>A0A3S4V6H5</accession>
<dbReference type="GO" id="GO:0006430">
    <property type="term" value="P:lysyl-tRNA aminoacylation"/>
    <property type="evidence" value="ECO:0007669"/>
    <property type="project" value="UniProtKB-UniRule"/>
</dbReference>
<evidence type="ECO:0000259" key="10">
    <source>
        <dbReference type="PROSITE" id="PS50862"/>
    </source>
</evidence>
<feature type="binding site" evidence="7">
    <location>
        <position position="444"/>
    </location>
    <ligand>
        <name>Mg(2+)</name>
        <dbReference type="ChEBI" id="CHEBI:18420"/>
        <label>1</label>
    </ligand>
</feature>
<dbReference type="Gene3D" id="2.40.50.140">
    <property type="entry name" value="Nucleic acid-binding proteins"/>
    <property type="match status" value="1"/>
</dbReference>
<dbReference type="Pfam" id="PF01336">
    <property type="entry name" value="tRNA_anti-codon"/>
    <property type="match status" value="1"/>
</dbReference>
<comment type="catalytic activity">
    <reaction evidence="6 7 8">
        <text>tRNA(Lys) + L-lysine + ATP = L-lysyl-tRNA(Lys) + AMP + diphosphate</text>
        <dbReference type="Rhea" id="RHEA:20792"/>
        <dbReference type="Rhea" id="RHEA-COMP:9696"/>
        <dbReference type="Rhea" id="RHEA-COMP:9697"/>
        <dbReference type="ChEBI" id="CHEBI:30616"/>
        <dbReference type="ChEBI" id="CHEBI:32551"/>
        <dbReference type="ChEBI" id="CHEBI:33019"/>
        <dbReference type="ChEBI" id="CHEBI:78442"/>
        <dbReference type="ChEBI" id="CHEBI:78529"/>
        <dbReference type="ChEBI" id="CHEBI:456215"/>
        <dbReference type="EC" id="6.1.1.6"/>
    </reaction>
</comment>
<dbReference type="PANTHER" id="PTHR42918:SF15">
    <property type="entry name" value="LYSINE--TRNA LIGASE, CHLOROPLASTIC_MITOCHONDRIAL"/>
    <property type="match status" value="1"/>
</dbReference>
<dbReference type="InterPro" id="IPR044136">
    <property type="entry name" value="Lys-tRNA-ligase_II_N"/>
</dbReference>
<keyword evidence="2 7" id="KW-0479">Metal-binding</keyword>
<dbReference type="GO" id="GO:0000287">
    <property type="term" value="F:magnesium ion binding"/>
    <property type="evidence" value="ECO:0007669"/>
    <property type="project" value="UniProtKB-UniRule"/>
</dbReference>
<dbReference type="GO" id="GO:0000049">
    <property type="term" value="F:tRNA binding"/>
    <property type="evidence" value="ECO:0007669"/>
    <property type="project" value="TreeGrafter"/>
</dbReference>
<comment type="similarity">
    <text evidence="7">Belongs to the class-II aminoacyl-tRNA synthetase family.</text>
</comment>
<keyword evidence="7" id="KW-0648">Protein biosynthesis</keyword>
<keyword evidence="1 7" id="KW-0436">Ligase</keyword>
<gene>
    <name evidence="11" type="primary">lysX_1</name>
    <name evidence="7" type="synonym">lysS</name>
    <name evidence="11" type="ORF">NCTC13652_01221</name>
</gene>
<dbReference type="InterPro" id="IPR006195">
    <property type="entry name" value="aa-tRNA-synth_II"/>
</dbReference>
<dbReference type="SUPFAM" id="SSF55681">
    <property type="entry name" value="Class II aaRS and biotin synthetases"/>
    <property type="match status" value="1"/>
</dbReference>
<dbReference type="NCBIfam" id="TIGR00499">
    <property type="entry name" value="lysS_bact"/>
    <property type="match status" value="1"/>
</dbReference>
<dbReference type="GO" id="GO:0005524">
    <property type="term" value="F:ATP binding"/>
    <property type="evidence" value="ECO:0007669"/>
    <property type="project" value="UniProtKB-UniRule"/>
</dbReference>
<dbReference type="Pfam" id="PF00152">
    <property type="entry name" value="tRNA-synt_2"/>
    <property type="match status" value="1"/>
</dbReference>
<dbReference type="STRING" id="1122997.GCA_000425285_02482"/>
<feature type="binding site" evidence="7">
    <location>
        <position position="451"/>
    </location>
    <ligand>
        <name>Mg(2+)</name>
        <dbReference type="ChEBI" id="CHEBI:18420"/>
        <label>1</label>
    </ligand>
</feature>
<dbReference type="PANTHER" id="PTHR42918">
    <property type="entry name" value="LYSYL-TRNA SYNTHETASE"/>
    <property type="match status" value="1"/>
</dbReference>
<keyword evidence="12" id="KW-1185">Reference proteome</keyword>
<dbReference type="HAMAP" id="MF_00252">
    <property type="entry name" value="Lys_tRNA_synth_class2"/>
    <property type="match status" value="1"/>
</dbReference>
<proteinExistence type="inferred from homology"/>
<evidence type="ECO:0000256" key="4">
    <source>
        <dbReference type="ARBA" id="ARBA00022840"/>
    </source>
</evidence>
<dbReference type="EMBL" id="LR134473">
    <property type="protein sequence ID" value="VEI03023.1"/>
    <property type="molecule type" value="Genomic_DNA"/>
</dbReference>
<evidence type="ECO:0000256" key="8">
    <source>
        <dbReference type="RuleBase" id="RU000336"/>
    </source>
</evidence>
<dbReference type="InterPro" id="IPR045864">
    <property type="entry name" value="aa-tRNA-synth_II/BPL/LPL"/>
</dbReference>
<dbReference type="InterPro" id="IPR012340">
    <property type="entry name" value="NA-bd_OB-fold"/>
</dbReference>
<comment type="subunit">
    <text evidence="7">Homodimer.</text>
</comment>
<feature type="compositionally biased region" description="Low complexity" evidence="9">
    <location>
        <begin position="10"/>
        <end position="29"/>
    </location>
</feature>
<dbReference type="GO" id="GO:0005829">
    <property type="term" value="C:cytosol"/>
    <property type="evidence" value="ECO:0007669"/>
    <property type="project" value="TreeGrafter"/>
</dbReference>
<dbReference type="InterPro" id="IPR018149">
    <property type="entry name" value="Lys-tRNA-synth_II_C"/>
</dbReference>
<dbReference type="Proteomes" id="UP000277858">
    <property type="component" value="Chromosome"/>
</dbReference>
<feature type="binding site" evidence="7">
    <location>
        <position position="451"/>
    </location>
    <ligand>
        <name>Mg(2+)</name>
        <dbReference type="ChEBI" id="CHEBI:18420"/>
        <label>2</label>
    </ligand>
</feature>
<dbReference type="AlphaFoldDB" id="A0A3S4V6H5"/>
<evidence type="ECO:0000256" key="1">
    <source>
        <dbReference type="ARBA" id="ARBA00022598"/>
    </source>
</evidence>
<evidence type="ECO:0000313" key="12">
    <source>
        <dbReference type="Proteomes" id="UP000277858"/>
    </source>
</evidence>
<evidence type="ECO:0000256" key="3">
    <source>
        <dbReference type="ARBA" id="ARBA00022741"/>
    </source>
</evidence>
<reference evidence="11 12" key="1">
    <citation type="submission" date="2018-12" db="EMBL/GenBank/DDBJ databases">
        <authorList>
            <consortium name="Pathogen Informatics"/>
        </authorList>
    </citation>
    <scope>NUCLEOTIDE SEQUENCE [LARGE SCALE GENOMIC DNA]</scope>
    <source>
        <strain evidence="11 12">NCTC13652</strain>
    </source>
</reference>
<dbReference type="InterPro" id="IPR004365">
    <property type="entry name" value="NA-bd_OB_tRNA"/>
</dbReference>
<dbReference type="NCBIfam" id="NF001756">
    <property type="entry name" value="PRK00484.1"/>
    <property type="match status" value="1"/>
</dbReference>
<feature type="domain" description="Aminoacyl-transfer RNA synthetases class-II family profile" evidence="10">
    <location>
        <begin position="216"/>
        <end position="531"/>
    </location>
</feature>
<keyword evidence="7 8" id="KW-0460">Magnesium</keyword>
<comment type="subcellular location">
    <subcellularLocation>
        <location evidence="7">Cytoplasm</location>
    </subcellularLocation>
</comment>